<dbReference type="GO" id="GO:0016757">
    <property type="term" value="F:glycosyltransferase activity"/>
    <property type="evidence" value="ECO:0007669"/>
    <property type="project" value="InterPro"/>
</dbReference>
<protein>
    <submittedName>
        <fullName evidence="3">Glycosyltransferase</fullName>
    </submittedName>
</protein>
<accession>A0A7K1KMW3</accession>
<keyword evidence="3" id="KW-0808">Transferase</keyword>
<feature type="domain" description="Glycosyltransferase subfamily 4-like N-terminal" evidence="2">
    <location>
        <begin position="15"/>
        <end position="173"/>
    </location>
</feature>
<evidence type="ECO:0000313" key="4">
    <source>
        <dbReference type="Proteomes" id="UP000461162"/>
    </source>
</evidence>
<sequence>MSKRTICFFNSNKVWGGGEKWHHDFALLMRDRGYPVHVVTNAQSELYERLQGEPGIRLFKTSIRNLTFLNPLALGRLVRHFRREKVDTVVMALPSDVKTGGIAARLAGVRHIVYRRGLAAPVRNTAMNRFLFGSVVTKLITNSQETLRMFLVNNPDIIDRSKAHLVHCGFDVEEFDAQDATPIHTKKADEIVIGNAGRLCRQKGQDILLDIARILKDRGRNFTVLIAGKGEEEDALKAKARALGVEDVVKFLGFVTNMKGFQASLDIFALTSLWEGFCYVQMEAMVLERPVVAFNISSIPEVLADGETGFLVPPPPTEAGEAADRDSDGVQAAGPVGAEAFADKLELLMDDPELRKRMGRAGRERVLENFTMLKTLNDFIKVVES</sequence>
<comment type="caution">
    <text evidence="3">The sequence shown here is derived from an EMBL/GenBank/DDBJ whole genome shotgun (WGS) entry which is preliminary data.</text>
</comment>
<dbReference type="RefSeq" id="WP_155933428.1">
    <property type="nucleotide sequence ID" value="NZ_WODC01000003.1"/>
</dbReference>
<evidence type="ECO:0000259" key="2">
    <source>
        <dbReference type="Pfam" id="PF13439"/>
    </source>
</evidence>
<name>A0A7K1KMW3_9BACT</name>
<evidence type="ECO:0000313" key="3">
    <source>
        <dbReference type="EMBL" id="MUM77367.1"/>
    </source>
</evidence>
<evidence type="ECO:0000259" key="1">
    <source>
        <dbReference type="Pfam" id="PF00534"/>
    </source>
</evidence>
<reference evidence="3 4" key="1">
    <citation type="submission" date="2019-11" db="EMBL/GenBank/DDBJ databases">
        <title>Pseudodesulfovibrio alkaliphilus, sp. nov., an alkaliphilic sulfate-reducing bacteria from mud volcano of Taman peninsula, Russia.</title>
        <authorList>
            <person name="Frolova A."/>
            <person name="Merkel A.Y."/>
            <person name="Slobodkin A.I."/>
        </authorList>
    </citation>
    <scope>NUCLEOTIDE SEQUENCE [LARGE SCALE GENOMIC DNA]</scope>
    <source>
        <strain evidence="3 4">F-1</strain>
    </source>
</reference>
<keyword evidence="4" id="KW-1185">Reference proteome</keyword>
<dbReference type="AlphaFoldDB" id="A0A7K1KMW3"/>
<dbReference type="EMBL" id="WODC01000003">
    <property type="protein sequence ID" value="MUM77367.1"/>
    <property type="molecule type" value="Genomic_DNA"/>
</dbReference>
<feature type="domain" description="Glycosyl transferase family 1" evidence="1">
    <location>
        <begin position="182"/>
        <end position="318"/>
    </location>
</feature>
<organism evidence="3 4">
    <name type="scientific">Pseudodesulfovibrio alkaliphilus</name>
    <dbReference type="NCBI Taxonomy" id="2661613"/>
    <lineage>
        <taxon>Bacteria</taxon>
        <taxon>Pseudomonadati</taxon>
        <taxon>Thermodesulfobacteriota</taxon>
        <taxon>Desulfovibrionia</taxon>
        <taxon>Desulfovibrionales</taxon>
        <taxon>Desulfovibrionaceae</taxon>
    </lineage>
</organism>
<gene>
    <name evidence="3" type="ORF">GKC30_06955</name>
</gene>
<dbReference type="SUPFAM" id="SSF53756">
    <property type="entry name" value="UDP-Glycosyltransferase/glycogen phosphorylase"/>
    <property type="match status" value="1"/>
</dbReference>
<dbReference type="Pfam" id="PF00534">
    <property type="entry name" value="Glycos_transf_1"/>
    <property type="match status" value="1"/>
</dbReference>
<dbReference type="InterPro" id="IPR028098">
    <property type="entry name" value="Glyco_trans_4-like_N"/>
</dbReference>
<dbReference type="Proteomes" id="UP000461162">
    <property type="component" value="Unassembled WGS sequence"/>
</dbReference>
<dbReference type="Pfam" id="PF13439">
    <property type="entry name" value="Glyco_transf_4"/>
    <property type="match status" value="1"/>
</dbReference>
<proteinExistence type="predicted"/>
<dbReference type="Gene3D" id="3.40.50.2000">
    <property type="entry name" value="Glycogen Phosphorylase B"/>
    <property type="match status" value="2"/>
</dbReference>
<dbReference type="InterPro" id="IPR001296">
    <property type="entry name" value="Glyco_trans_1"/>
</dbReference>
<dbReference type="PANTHER" id="PTHR12526">
    <property type="entry name" value="GLYCOSYLTRANSFERASE"/>
    <property type="match status" value="1"/>
</dbReference>